<keyword evidence="8" id="KW-0175">Coiled coil</keyword>
<organism evidence="11 12">
    <name type="scientific">Leersia perrieri</name>
    <dbReference type="NCBI Taxonomy" id="77586"/>
    <lineage>
        <taxon>Eukaryota</taxon>
        <taxon>Viridiplantae</taxon>
        <taxon>Streptophyta</taxon>
        <taxon>Embryophyta</taxon>
        <taxon>Tracheophyta</taxon>
        <taxon>Spermatophyta</taxon>
        <taxon>Magnoliopsida</taxon>
        <taxon>Liliopsida</taxon>
        <taxon>Poales</taxon>
        <taxon>Poaceae</taxon>
        <taxon>BOP clade</taxon>
        <taxon>Oryzoideae</taxon>
        <taxon>Oryzeae</taxon>
        <taxon>Oryzinae</taxon>
        <taxon>Leersia</taxon>
    </lineage>
</organism>
<keyword evidence="3" id="KW-0611">Plant defense</keyword>
<dbReference type="CDD" id="cd14708">
    <property type="entry name" value="bZIP_HBP1b-like"/>
    <property type="match status" value="1"/>
</dbReference>
<dbReference type="SMART" id="SM00338">
    <property type="entry name" value="BRLZ"/>
    <property type="match status" value="1"/>
</dbReference>
<dbReference type="Gene3D" id="1.20.5.170">
    <property type="match status" value="1"/>
</dbReference>
<evidence type="ECO:0000313" key="11">
    <source>
        <dbReference type="EnsemblPlants" id="LPERR05G17110.1"/>
    </source>
</evidence>
<comment type="similarity">
    <text evidence="2">Belongs to the bZIP family.</text>
</comment>
<reference evidence="11 12" key="1">
    <citation type="submission" date="2012-08" db="EMBL/GenBank/DDBJ databases">
        <title>Oryza genome evolution.</title>
        <authorList>
            <person name="Wing R.A."/>
        </authorList>
    </citation>
    <scope>NUCLEOTIDE SEQUENCE</scope>
</reference>
<dbReference type="FunFam" id="1.20.5.170:FF:000019">
    <property type="entry name" value="BZIP family transcription factor"/>
    <property type="match status" value="1"/>
</dbReference>
<dbReference type="GO" id="GO:0043565">
    <property type="term" value="F:sequence-specific DNA binding"/>
    <property type="evidence" value="ECO:0007669"/>
    <property type="project" value="InterPro"/>
</dbReference>
<name>A0A0D9WI31_9ORYZ</name>
<dbReference type="InterPro" id="IPR025422">
    <property type="entry name" value="TGA_domain"/>
</dbReference>
<sequence>MATDKCVLGVDTHSTPSWSAQDISAAMWRWEEFNMVYASPGTDASTDPDIDKNIRMFEQGHLPTPITSDSSDKSKGKLGQKTLRRLAQNREAAKKSRLRKKAYVQQLENSRLKLTQLEQELQRARQQGIIISTSGEQHLSTSGNEALNFNMEYVRWLEEHNKQINELRTAVHTHAGDDDLQNIVSTIMTHHEEIFRLKSLAAKSDAVHVLSGTWRTPLERCFLWLGGFRPSELLKLLVDQLEPLTEQQLANICNQQQTSQKSEETLSQGMEAIQRSLADTVASQLGRAGSSSSSGNTADHTAEALEKIGAMESFLRQADDLRMQSLQKMQRVLTTRQSARALLLASDYFSRIRALSSLWIAREVRALLSLDWDRPLRATTASKQIRDHAVAGAASRPRSVLFNGNCFSFPATDGELGLVAVEAAAAAATEEKHKTNRPVG</sequence>
<dbReference type="PROSITE" id="PS00036">
    <property type="entry name" value="BZIP_BASIC"/>
    <property type="match status" value="1"/>
</dbReference>
<dbReference type="SUPFAM" id="SSF57959">
    <property type="entry name" value="Leucine zipper domain"/>
    <property type="match status" value="1"/>
</dbReference>
<evidence type="ECO:0008006" key="13">
    <source>
        <dbReference type="Google" id="ProtNLM"/>
    </source>
</evidence>
<evidence type="ECO:0000256" key="2">
    <source>
        <dbReference type="ARBA" id="ARBA00007163"/>
    </source>
</evidence>
<dbReference type="eggNOG" id="ENOG502QU32">
    <property type="taxonomic scope" value="Eukaryota"/>
</dbReference>
<dbReference type="GO" id="GO:0005634">
    <property type="term" value="C:nucleus"/>
    <property type="evidence" value="ECO:0007669"/>
    <property type="project" value="UniProtKB-SubCell"/>
</dbReference>
<dbReference type="EnsemblPlants" id="LPERR05G17110.1">
    <property type="protein sequence ID" value="LPERR05G17110.1"/>
    <property type="gene ID" value="LPERR05G17110"/>
</dbReference>
<dbReference type="GO" id="GO:0003700">
    <property type="term" value="F:DNA-binding transcription factor activity"/>
    <property type="evidence" value="ECO:0007669"/>
    <property type="project" value="InterPro"/>
</dbReference>
<dbReference type="InterPro" id="IPR046347">
    <property type="entry name" value="bZIP_sf"/>
</dbReference>
<dbReference type="GO" id="GO:0006952">
    <property type="term" value="P:defense response"/>
    <property type="evidence" value="ECO:0007669"/>
    <property type="project" value="UniProtKB-KW"/>
</dbReference>
<keyword evidence="6" id="KW-0804">Transcription</keyword>
<evidence type="ECO:0000259" key="10">
    <source>
        <dbReference type="PROSITE" id="PS51806"/>
    </source>
</evidence>
<comment type="subcellular location">
    <subcellularLocation>
        <location evidence="1">Nucleus</location>
    </subcellularLocation>
</comment>
<evidence type="ECO:0000256" key="4">
    <source>
        <dbReference type="ARBA" id="ARBA00023015"/>
    </source>
</evidence>
<keyword evidence="7" id="KW-0539">Nucleus</keyword>
<feature type="domain" description="DOG1" evidence="10">
    <location>
        <begin position="146"/>
        <end position="362"/>
    </location>
</feature>
<dbReference type="InterPro" id="IPR004827">
    <property type="entry name" value="bZIP"/>
</dbReference>
<evidence type="ECO:0000313" key="12">
    <source>
        <dbReference type="Proteomes" id="UP000032180"/>
    </source>
</evidence>
<reference evidence="12" key="2">
    <citation type="submission" date="2013-12" db="EMBL/GenBank/DDBJ databases">
        <authorList>
            <person name="Yu Y."/>
            <person name="Lee S."/>
            <person name="de Baynast K."/>
            <person name="Wissotski M."/>
            <person name="Liu L."/>
            <person name="Talag J."/>
            <person name="Goicoechea J."/>
            <person name="Angelova A."/>
            <person name="Jetty R."/>
            <person name="Kudrna D."/>
            <person name="Golser W."/>
            <person name="Rivera L."/>
            <person name="Zhang J."/>
            <person name="Wing R."/>
        </authorList>
    </citation>
    <scope>NUCLEOTIDE SEQUENCE</scope>
</reference>
<evidence type="ECO:0000259" key="9">
    <source>
        <dbReference type="PROSITE" id="PS50217"/>
    </source>
</evidence>
<evidence type="ECO:0000256" key="5">
    <source>
        <dbReference type="ARBA" id="ARBA00023125"/>
    </source>
</evidence>
<protein>
    <recommendedName>
        <fullName evidence="13">DOG1 domain-containing protein</fullName>
    </recommendedName>
</protein>
<dbReference type="Proteomes" id="UP000032180">
    <property type="component" value="Chromosome 5"/>
</dbReference>
<dbReference type="Gramene" id="LPERR05G17110.1">
    <property type="protein sequence ID" value="LPERR05G17110.1"/>
    <property type="gene ID" value="LPERR05G17110"/>
</dbReference>
<dbReference type="GO" id="GO:0006351">
    <property type="term" value="P:DNA-templated transcription"/>
    <property type="evidence" value="ECO:0007669"/>
    <property type="project" value="InterPro"/>
</dbReference>
<dbReference type="AlphaFoldDB" id="A0A0D9WI31"/>
<keyword evidence="4" id="KW-0805">Transcription regulation</keyword>
<keyword evidence="5" id="KW-0238">DNA-binding</keyword>
<feature type="domain" description="BZIP" evidence="9">
    <location>
        <begin position="79"/>
        <end position="123"/>
    </location>
</feature>
<keyword evidence="12" id="KW-1185">Reference proteome</keyword>
<accession>A0A0D9WI31</accession>
<dbReference type="STRING" id="77586.A0A0D9WI31"/>
<proteinExistence type="inferred from homology"/>
<dbReference type="PROSITE" id="PS50217">
    <property type="entry name" value="BZIP"/>
    <property type="match status" value="1"/>
</dbReference>
<evidence type="ECO:0000256" key="7">
    <source>
        <dbReference type="ARBA" id="ARBA00023242"/>
    </source>
</evidence>
<dbReference type="PROSITE" id="PS51806">
    <property type="entry name" value="DOG1"/>
    <property type="match status" value="1"/>
</dbReference>
<dbReference type="GO" id="GO:0045893">
    <property type="term" value="P:positive regulation of DNA-templated transcription"/>
    <property type="evidence" value="ECO:0007669"/>
    <property type="project" value="UniProtKB-ARBA"/>
</dbReference>
<evidence type="ECO:0000256" key="3">
    <source>
        <dbReference type="ARBA" id="ARBA00022821"/>
    </source>
</evidence>
<dbReference type="PANTHER" id="PTHR45693:SF46">
    <property type="entry name" value="TRANSCRIPTION FACTOR TGA2-RELATED"/>
    <property type="match status" value="1"/>
</dbReference>
<dbReference type="Pfam" id="PF14144">
    <property type="entry name" value="DOG1"/>
    <property type="match status" value="1"/>
</dbReference>
<evidence type="ECO:0000256" key="6">
    <source>
        <dbReference type="ARBA" id="ARBA00023163"/>
    </source>
</evidence>
<dbReference type="PANTHER" id="PTHR45693">
    <property type="entry name" value="TRANSCRIPTION FACTOR TGA9"/>
    <property type="match status" value="1"/>
</dbReference>
<dbReference type="Pfam" id="PF00170">
    <property type="entry name" value="bZIP_1"/>
    <property type="match status" value="1"/>
</dbReference>
<reference evidence="11" key="3">
    <citation type="submission" date="2015-04" db="UniProtKB">
        <authorList>
            <consortium name="EnsemblPlants"/>
        </authorList>
    </citation>
    <scope>IDENTIFICATION</scope>
</reference>
<evidence type="ECO:0000256" key="1">
    <source>
        <dbReference type="ARBA" id="ARBA00004123"/>
    </source>
</evidence>
<feature type="coiled-coil region" evidence="8">
    <location>
        <begin position="100"/>
        <end position="127"/>
    </location>
</feature>
<evidence type="ECO:0000256" key="8">
    <source>
        <dbReference type="SAM" id="Coils"/>
    </source>
</evidence>